<sequence>MINTGSFLLRAHAVSRSPTRRAVQLRYCVMNPSTKTSSSTNVGSYKCVLSARRGTFTSYDPVSETIKPASSCRAAREYAIGAVAAAVCGARPPMLSRARTATSRLDFIGNTSLGLQPVANVSKQPTLYRMQTSRRAWALRAVAPLFILIINSEAVAVRDRSAHRVPLRRPSAALPIDILRPPRTYTPHCSATLRLDLFVCNRATRISSLPRWFSADRRPRNE</sequence>
<proteinExistence type="predicted"/>
<name>A0A4C1YVL2_EUMVA</name>
<evidence type="ECO:0000313" key="1">
    <source>
        <dbReference type="EMBL" id="GBP78355.1"/>
    </source>
</evidence>
<keyword evidence="2" id="KW-1185">Reference proteome</keyword>
<dbReference type="AlphaFoldDB" id="A0A4C1YVL2"/>
<reference evidence="1 2" key="1">
    <citation type="journal article" date="2019" name="Commun. Biol.">
        <title>The bagworm genome reveals a unique fibroin gene that provides high tensile strength.</title>
        <authorList>
            <person name="Kono N."/>
            <person name="Nakamura H."/>
            <person name="Ohtoshi R."/>
            <person name="Tomita M."/>
            <person name="Numata K."/>
            <person name="Arakawa K."/>
        </authorList>
    </citation>
    <scope>NUCLEOTIDE SEQUENCE [LARGE SCALE GENOMIC DNA]</scope>
</reference>
<gene>
    <name evidence="1" type="ORF">EVAR_9363_1</name>
</gene>
<accession>A0A4C1YVL2</accession>
<dbReference type="Proteomes" id="UP000299102">
    <property type="component" value="Unassembled WGS sequence"/>
</dbReference>
<organism evidence="1 2">
    <name type="scientific">Eumeta variegata</name>
    <name type="common">Bagworm moth</name>
    <name type="synonym">Eumeta japonica</name>
    <dbReference type="NCBI Taxonomy" id="151549"/>
    <lineage>
        <taxon>Eukaryota</taxon>
        <taxon>Metazoa</taxon>
        <taxon>Ecdysozoa</taxon>
        <taxon>Arthropoda</taxon>
        <taxon>Hexapoda</taxon>
        <taxon>Insecta</taxon>
        <taxon>Pterygota</taxon>
        <taxon>Neoptera</taxon>
        <taxon>Endopterygota</taxon>
        <taxon>Lepidoptera</taxon>
        <taxon>Glossata</taxon>
        <taxon>Ditrysia</taxon>
        <taxon>Tineoidea</taxon>
        <taxon>Psychidae</taxon>
        <taxon>Oiketicinae</taxon>
        <taxon>Eumeta</taxon>
    </lineage>
</organism>
<protein>
    <submittedName>
        <fullName evidence="1">Uncharacterized protein</fullName>
    </submittedName>
</protein>
<comment type="caution">
    <text evidence="1">The sequence shown here is derived from an EMBL/GenBank/DDBJ whole genome shotgun (WGS) entry which is preliminary data.</text>
</comment>
<evidence type="ECO:0000313" key="2">
    <source>
        <dbReference type="Proteomes" id="UP000299102"/>
    </source>
</evidence>
<dbReference type="EMBL" id="BGZK01001366">
    <property type="protein sequence ID" value="GBP78355.1"/>
    <property type="molecule type" value="Genomic_DNA"/>
</dbReference>